<evidence type="ECO:0000256" key="6">
    <source>
        <dbReference type="ARBA" id="ARBA00047846"/>
    </source>
</evidence>
<dbReference type="Pfam" id="PF02237">
    <property type="entry name" value="BPL_C"/>
    <property type="match status" value="1"/>
</dbReference>
<dbReference type="InterPro" id="IPR004408">
    <property type="entry name" value="Biotin_CoA_COase_ligase"/>
</dbReference>
<dbReference type="STRING" id="1231391.GCA_000308195_03130"/>
<dbReference type="EMBL" id="QEKO01000006">
    <property type="protein sequence ID" value="PVY60850.1"/>
    <property type="molecule type" value="Genomic_DNA"/>
</dbReference>
<keyword evidence="2" id="KW-0547">Nucleotide-binding</keyword>
<dbReference type="SUPFAM" id="SSF50037">
    <property type="entry name" value="C-terminal domain of transcriptional repressors"/>
    <property type="match status" value="1"/>
</dbReference>
<evidence type="ECO:0000256" key="1">
    <source>
        <dbReference type="ARBA" id="ARBA00022598"/>
    </source>
</evidence>
<evidence type="ECO:0000256" key="5">
    <source>
        <dbReference type="ARBA" id="ARBA00024227"/>
    </source>
</evidence>
<dbReference type="Gene3D" id="3.30.930.10">
    <property type="entry name" value="Bira Bifunctional Protein, Domain 2"/>
    <property type="match status" value="1"/>
</dbReference>
<keyword evidence="9" id="KW-1185">Reference proteome</keyword>
<dbReference type="PANTHER" id="PTHR12835:SF5">
    <property type="entry name" value="BIOTIN--PROTEIN LIGASE"/>
    <property type="match status" value="1"/>
</dbReference>
<dbReference type="CDD" id="cd16442">
    <property type="entry name" value="BPL"/>
    <property type="match status" value="1"/>
</dbReference>
<feature type="domain" description="BPL/LPL catalytic" evidence="7">
    <location>
        <begin position="6"/>
        <end position="213"/>
    </location>
</feature>
<evidence type="ECO:0000256" key="3">
    <source>
        <dbReference type="ARBA" id="ARBA00022840"/>
    </source>
</evidence>
<reference evidence="8 9" key="1">
    <citation type="submission" date="2018-04" db="EMBL/GenBank/DDBJ databases">
        <title>Genomic Encyclopedia of Type Strains, Phase IV (KMG-IV): sequencing the most valuable type-strain genomes for metagenomic binning, comparative biology and taxonomic classification.</title>
        <authorList>
            <person name="Goeker M."/>
        </authorList>
    </citation>
    <scope>NUCLEOTIDE SEQUENCE [LARGE SCALE GENOMIC DNA]</scope>
    <source>
        <strain evidence="8 9">DSM 10065</strain>
    </source>
</reference>
<comment type="caution">
    <text evidence="8">The sequence shown here is derived from an EMBL/GenBank/DDBJ whole genome shotgun (WGS) entry which is preliminary data.</text>
</comment>
<dbReference type="PROSITE" id="PS51733">
    <property type="entry name" value="BPL_LPL_CATALYTIC"/>
    <property type="match status" value="1"/>
</dbReference>
<dbReference type="Pfam" id="PF03099">
    <property type="entry name" value="BPL_LplA_LipB"/>
    <property type="match status" value="1"/>
</dbReference>
<evidence type="ECO:0000256" key="4">
    <source>
        <dbReference type="ARBA" id="ARBA00023267"/>
    </source>
</evidence>
<keyword evidence="1 8" id="KW-0436">Ligase</keyword>
<dbReference type="InterPro" id="IPR045864">
    <property type="entry name" value="aa-tRNA-synth_II/BPL/LPL"/>
</dbReference>
<comment type="catalytic activity">
    <reaction evidence="6">
        <text>biotin + L-lysyl-[protein] + ATP = N(6)-biotinyl-L-lysyl-[protein] + AMP + diphosphate + H(+)</text>
        <dbReference type="Rhea" id="RHEA:11756"/>
        <dbReference type="Rhea" id="RHEA-COMP:9752"/>
        <dbReference type="Rhea" id="RHEA-COMP:10505"/>
        <dbReference type="ChEBI" id="CHEBI:15378"/>
        <dbReference type="ChEBI" id="CHEBI:29969"/>
        <dbReference type="ChEBI" id="CHEBI:30616"/>
        <dbReference type="ChEBI" id="CHEBI:33019"/>
        <dbReference type="ChEBI" id="CHEBI:57586"/>
        <dbReference type="ChEBI" id="CHEBI:83144"/>
        <dbReference type="ChEBI" id="CHEBI:456215"/>
        <dbReference type="EC" id="6.3.4.15"/>
    </reaction>
</comment>
<dbReference type="GO" id="GO:0004077">
    <property type="term" value="F:biotin--[biotin carboxyl-carrier protein] ligase activity"/>
    <property type="evidence" value="ECO:0007669"/>
    <property type="project" value="UniProtKB-EC"/>
</dbReference>
<evidence type="ECO:0000259" key="7">
    <source>
        <dbReference type="PROSITE" id="PS51733"/>
    </source>
</evidence>
<protein>
    <recommendedName>
        <fullName evidence="5">biotin--[biotin carboxyl-carrier protein] ligase</fullName>
        <ecNumber evidence="5">6.3.4.15</ecNumber>
    </recommendedName>
</protein>
<dbReference type="RefSeq" id="WP_116519301.1">
    <property type="nucleotide sequence ID" value="NZ_JACCEX010000010.1"/>
</dbReference>
<dbReference type="Gene3D" id="2.30.30.100">
    <property type="match status" value="1"/>
</dbReference>
<organism evidence="8 9">
    <name type="scientific">Pusillimonas noertemannii</name>
    <dbReference type="NCBI Taxonomy" id="305977"/>
    <lineage>
        <taxon>Bacteria</taxon>
        <taxon>Pseudomonadati</taxon>
        <taxon>Pseudomonadota</taxon>
        <taxon>Betaproteobacteria</taxon>
        <taxon>Burkholderiales</taxon>
        <taxon>Alcaligenaceae</taxon>
        <taxon>Pusillimonas</taxon>
    </lineage>
</organism>
<dbReference type="SUPFAM" id="SSF55681">
    <property type="entry name" value="Class II aaRS and biotin synthetases"/>
    <property type="match status" value="1"/>
</dbReference>
<evidence type="ECO:0000313" key="9">
    <source>
        <dbReference type="Proteomes" id="UP000246145"/>
    </source>
</evidence>
<accession>A0A2U1CIK5</accession>
<dbReference type="InterPro" id="IPR008988">
    <property type="entry name" value="Transcriptional_repressor_C"/>
</dbReference>
<dbReference type="GO" id="GO:0005524">
    <property type="term" value="F:ATP binding"/>
    <property type="evidence" value="ECO:0007669"/>
    <property type="project" value="UniProtKB-KW"/>
</dbReference>
<dbReference type="InterPro" id="IPR004143">
    <property type="entry name" value="BPL_LPL_catalytic"/>
</dbReference>
<sequence>MLPQPLPLANRLRAALPGFRHVDWVERTGSTNADLLLMARNEEQPARPWLLGAHLQDSGRGRAGRTWQNRPGANLMFSCAFDVFLPARWLPALSPLAGVAACEALRSLLQPESRPLLSLKWPNDLQWKFSKLAGILVEATRSGAIRQSADHHVVIIGMGLNLHDARALSTSLNRLVADWAEILSCDEHARGVQAHDIVVALALAWSKALAHVVRNGLSDFPRRYAAVDHLLGQHLQVVDGGRTLHSGIADGVDEHGQLLVRTMQGIMPVSVGEVSVRPLPDDRGHTLAKS</sequence>
<gene>
    <name evidence="8" type="ORF">C7440_3354</name>
</gene>
<dbReference type="EC" id="6.3.4.15" evidence="5"/>
<evidence type="ECO:0000313" key="8">
    <source>
        <dbReference type="EMBL" id="PVY60850.1"/>
    </source>
</evidence>
<proteinExistence type="predicted"/>
<dbReference type="InterPro" id="IPR003142">
    <property type="entry name" value="BPL_C"/>
</dbReference>
<name>A0A2U1CIK5_9BURK</name>
<dbReference type="NCBIfam" id="TIGR00121">
    <property type="entry name" value="birA_ligase"/>
    <property type="match status" value="1"/>
</dbReference>
<keyword evidence="3" id="KW-0067">ATP-binding</keyword>
<dbReference type="PANTHER" id="PTHR12835">
    <property type="entry name" value="BIOTIN PROTEIN LIGASE"/>
    <property type="match status" value="1"/>
</dbReference>
<dbReference type="GO" id="GO:0005737">
    <property type="term" value="C:cytoplasm"/>
    <property type="evidence" value="ECO:0007669"/>
    <property type="project" value="TreeGrafter"/>
</dbReference>
<dbReference type="OrthoDB" id="9807064at2"/>
<dbReference type="AlphaFoldDB" id="A0A2U1CIK5"/>
<evidence type="ECO:0000256" key="2">
    <source>
        <dbReference type="ARBA" id="ARBA00022741"/>
    </source>
</evidence>
<dbReference type="Proteomes" id="UP000246145">
    <property type="component" value="Unassembled WGS sequence"/>
</dbReference>
<keyword evidence="4" id="KW-0092">Biotin</keyword>